<dbReference type="Proteomes" id="UP000601736">
    <property type="component" value="Unassembled WGS sequence"/>
</dbReference>
<evidence type="ECO:0000313" key="2">
    <source>
        <dbReference type="EMBL" id="CAE6511770.1"/>
    </source>
</evidence>
<feature type="compositionally biased region" description="Polar residues" evidence="1">
    <location>
        <begin position="19"/>
        <end position="33"/>
    </location>
</feature>
<accession>A0A8H8Z0N7</accession>
<protein>
    <submittedName>
        <fullName evidence="2">Uncharacterized protein</fullName>
    </submittedName>
</protein>
<dbReference type="AlphaFoldDB" id="A0A8H8Z0N7"/>
<evidence type="ECO:0000256" key="1">
    <source>
        <dbReference type="SAM" id="MobiDB-lite"/>
    </source>
</evidence>
<dbReference type="RefSeq" id="WP_204800145.1">
    <property type="nucleotide sequence ID" value="NZ_CAJNAP010000034.1"/>
</dbReference>
<organism evidence="2 3">
    <name type="scientific">Nitrosomonas nitrosa</name>
    <dbReference type="NCBI Taxonomy" id="52442"/>
    <lineage>
        <taxon>Bacteria</taxon>
        <taxon>Pseudomonadati</taxon>
        <taxon>Pseudomonadota</taxon>
        <taxon>Betaproteobacteria</taxon>
        <taxon>Nitrosomonadales</taxon>
        <taxon>Nitrosomonadaceae</taxon>
        <taxon>Nitrosomonas</taxon>
    </lineage>
</organism>
<dbReference type="EMBL" id="CAJNAP010000034">
    <property type="protein sequence ID" value="CAE6511770.1"/>
    <property type="molecule type" value="Genomic_DNA"/>
</dbReference>
<sequence>MMSKWSGLIDQCLSDETEQPAQQTNGPGESYSVTDKRHDNPASTVQNEADTLPHAPEKNSVVYPPHPAAVALLLACCQLIAASRDELLNELLKLQQIPPSEQVHRWALACRENGLPPERVVLPGVPSSGKAMDCMRCKNLQMALESRDGRRKQYHWSCTKQHAILEAGYLGERILLAPDTCNDYLS</sequence>
<name>A0A8H8Z0N7_9PROT</name>
<proteinExistence type="predicted"/>
<comment type="caution">
    <text evidence="2">The sequence shown here is derived from an EMBL/GenBank/DDBJ whole genome shotgun (WGS) entry which is preliminary data.</text>
</comment>
<reference evidence="2" key="1">
    <citation type="submission" date="2021-02" db="EMBL/GenBank/DDBJ databases">
        <authorList>
            <person name="Han P."/>
        </authorList>
    </citation>
    <scope>NUCLEOTIDE SEQUENCE</scope>
    <source>
        <strain evidence="2">Nitrosomonas nitrosa 18-3D</strain>
    </source>
</reference>
<evidence type="ECO:0000313" key="3">
    <source>
        <dbReference type="Proteomes" id="UP000601736"/>
    </source>
</evidence>
<gene>
    <name evidence="2" type="ORF">NMYAN_40009</name>
</gene>
<feature type="region of interest" description="Disordered" evidence="1">
    <location>
        <begin position="14"/>
        <end position="47"/>
    </location>
</feature>